<evidence type="ECO:0000313" key="2">
    <source>
        <dbReference type="Proteomes" id="UP000005012"/>
    </source>
</evidence>
<dbReference type="Proteomes" id="UP000005012">
    <property type="component" value="Chromosome"/>
</dbReference>
<accession>A0A140SSY4</accession>
<evidence type="ECO:0000313" key="1">
    <source>
        <dbReference type="EMBL" id="AFH95536.1"/>
    </source>
</evidence>
<dbReference type="HOGENOM" id="CLU_2939241_0_0_6"/>
<reference evidence="2" key="2">
    <citation type="submission" date="2012-04" db="EMBL/GenBank/DDBJ databases">
        <title>Complete genome sequence of Providencia stuartii clinical isolate MRSN 2154.</title>
        <authorList>
            <person name="Clifford R.J."/>
            <person name="Hang J."/>
            <person name="Riley M.C."/>
            <person name="Onmus-Leone F."/>
            <person name="Kuschner R.A."/>
            <person name="Lesho E.P."/>
            <person name="Waterman P.E."/>
        </authorList>
    </citation>
    <scope>NUCLEOTIDE SEQUENCE [LARGE SCALE GENOMIC DNA]</scope>
    <source>
        <strain evidence="2">MRSN 2154</strain>
    </source>
</reference>
<reference evidence="1 2" key="1">
    <citation type="journal article" date="2012" name="J. Bacteriol.">
        <title>Complete Genome Sequence of Providencia stuartii Clinical Isolate MRSN 2154.</title>
        <authorList>
            <person name="Clifford R.J."/>
            <person name="Hang J."/>
            <person name="Riley M.C."/>
            <person name="Onmus-Leone F."/>
            <person name="Kuschner R.A."/>
            <person name="Lesho E.P."/>
            <person name="Waterman P.E."/>
        </authorList>
    </citation>
    <scope>NUCLEOTIDE SEQUENCE [LARGE SCALE GENOMIC DNA]</scope>
    <source>
        <strain evidence="1 2">MRSN 2154</strain>
    </source>
</reference>
<dbReference type="AlphaFoldDB" id="A0A140SSY4"/>
<sequence>MFGLFLMVCSAMNCQFEPYGYIYPDEINCLVDRELLVSEGKVAECYPVDAIIRANN</sequence>
<proteinExistence type="predicted"/>
<dbReference type="EMBL" id="CP003488">
    <property type="protein sequence ID" value="AFH95536.1"/>
    <property type="molecule type" value="Genomic_DNA"/>
</dbReference>
<dbReference type="PATRIC" id="fig|1157951.4.peg.3750"/>
<dbReference type="RefSeq" id="WP_014658110.1">
    <property type="nucleotide sequence ID" value="NC_017731.1"/>
</dbReference>
<dbReference type="KEGG" id="psi:S70_18675"/>
<protein>
    <recommendedName>
        <fullName evidence="3">DUF1482 domain-containing protein</fullName>
    </recommendedName>
</protein>
<name>A0A140SSY4_PROSM</name>
<dbReference type="GeneID" id="93519736"/>
<organism evidence="1 2">
    <name type="scientific">Providencia stuartii (strain MRSN 2154)</name>
    <dbReference type="NCBI Taxonomy" id="1157951"/>
    <lineage>
        <taxon>Bacteria</taxon>
        <taxon>Pseudomonadati</taxon>
        <taxon>Pseudomonadota</taxon>
        <taxon>Gammaproteobacteria</taxon>
        <taxon>Enterobacterales</taxon>
        <taxon>Morganellaceae</taxon>
        <taxon>Providencia</taxon>
    </lineage>
</organism>
<evidence type="ECO:0008006" key="3">
    <source>
        <dbReference type="Google" id="ProtNLM"/>
    </source>
</evidence>
<gene>
    <name evidence="1" type="ordered locus">S70_18675</name>
</gene>